<evidence type="ECO:0000313" key="4">
    <source>
        <dbReference type="Proteomes" id="UP000030011"/>
    </source>
</evidence>
<dbReference type="OrthoDB" id="5185521at2"/>
<sequence length="360" mass="38409">MNSSTMSGEVRDYVAGVREALSDLPVEDVEEFTTGMEADLAERLAEPGDGTLRDRLGVPEAYAAELRSAAGLPPRLVGPEAKKSVGQRFSEQWDRMAAQVLGALPWLRDLRPVWWAVRGFALAAIPATVLGVGIVWLGILGVIVSVALGLLARHGKVVGHWVRPVRFVVNGAAVLALPVALVLLADGPVRNDTYYGEPGPISGVTSNGNQVTNLYAFDETGRRLDKVRLYDQTGQQLVIDPMVYDYTLSQTSPSEYEQLWDPTKSRIDIESGVFPVRWLNRTGWEPFEEGEWEPPMAITPLPGPVPTVEASPTPSSTVTSTASPTPSTSPQPSASASPGATQTSPGSGAAATPTPTATSR</sequence>
<keyword evidence="2" id="KW-0812">Transmembrane</keyword>
<protein>
    <submittedName>
        <fullName evidence="3">Uncharacterized protein</fullName>
    </submittedName>
</protein>
<gene>
    <name evidence="3" type="ORF">N803_13370</name>
</gene>
<dbReference type="STRING" id="1385521.N803_13370"/>
<reference evidence="3 4" key="1">
    <citation type="submission" date="2013-08" db="EMBL/GenBank/DDBJ databases">
        <title>The genome sequence of Knoellia subterranea.</title>
        <authorList>
            <person name="Zhu W."/>
            <person name="Wang G."/>
        </authorList>
    </citation>
    <scope>NUCLEOTIDE SEQUENCE [LARGE SCALE GENOMIC DNA]</scope>
    <source>
        <strain evidence="3 4">KCTC 19937</strain>
    </source>
</reference>
<keyword evidence="4" id="KW-1185">Reference proteome</keyword>
<proteinExistence type="predicted"/>
<accession>A0A0A0JPQ0</accession>
<feature type="transmembrane region" description="Helical" evidence="2">
    <location>
        <begin position="119"/>
        <end position="152"/>
    </location>
</feature>
<name>A0A0A0JPQ0_9MICO</name>
<comment type="caution">
    <text evidence="3">The sequence shown here is derived from an EMBL/GenBank/DDBJ whole genome shotgun (WGS) entry which is preliminary data.</text>
</comment>
<dbReference type="EMBL" id="AVPK01000005">
    <property type="protein sequence ID" value="KGN37561.1"/>
    <property type="molecule type" value="Genomic_DNA"/>
</dbReference>
<evidence type="ECO:0000256" key="2">
    <source>
        <dbReference type="SAM" id="Phobius"/>
    </source>
</evidence>
<evidence type="ECO:0000313" key="3">
    <source>
        <dbReference type="EMBL" id="KGN37561.1"/>
    </source>
</evidence>
<feature type="compositionally biased region" description="Low complexity" evidence="1">
    <location>
        <begin position="306"/>
        <end position="360"/>
    </location>
</feature>
<feature type="transmembrane region" description="Helical" evidence="2">
    <location>
        <begin position="164"/>
        <end position="185"/>
    </location>
</feature>
<dbReference type="Proteomes" id="UP000030011">
    <property type="component" value="Unassembled WGS sequence"/>
</dbReference>
<keyword evidence="2" id="KW-1133">Transmembrane helix</keyword>
<dbReference type="RefSeq" id="WP_035904687.1">
    <property type="nucleotide sequence ID" value="NZ_AVPK01000005.1"/>
</dbReference>
<organism evidence="3 4">
    <name type="scientific">Knoellia subterranea KCTC 19937</name>
    <dbReference type="NCBI Taxonomy" id="1385521"/>
    <lineage>
        <taxon>Bacteria</taxon>
        <taxon>Bacillati</taxon>
        <taxon>Actinomycetota</taxon>
        <taxon>Actinomycetes</taxon>
        <taxon>Micrococcales</taxon>
        <taxon>Intrasporangiaceae</taxon>
        <taxon>Knoellia</taxon>
    </lineage>
</organism>
<evidence type="ECO:0000256" key="1">
    <source>
        <dbReference type="SAM" id="MobiDB-lite"/>
    </source>
</evidence>
<feature type="region of interest" description="Disordered" evidence="1">
    <location>
        <begin position="289"/>
        <end position="360"/>
    </location>
</feature>
<dbReference type="eggNOG" id="COG4709">
    <property type="taxonomic scope" value="Bacteria"/>
</dbReference>
<dbReference type="AlphaFoldDB" id="A0A0A0JPQ0"/>
<keyword evidence="2" id="KW-0472">Membrane</keyword>